<dbReference type="InterPro" id="IPR059000">
    <property type="entry name" value="ATPase_P-type_domA"/>
</dbReference>
<keyword evidence="6 10" id="KW-1133">Transmembrane helix</keyword>
<feature type="transmembrane region" description="Helical" evidence="10">
    <location>
        <begin position="122"/>
        <end position="140"/>
    </location>
</feature>
<dbReference type="Gene3D" id="3.40.50.1000">
    <property type="entry name" value="HAD superfamily/HAD-like"/>
    <property type="match status" value="1"/>
</dbReference>
<dbReference type="PRINTS" id="PR00119">
    <property type="entry name" value="CATATPASE"/>
</dbReference>
<dbReference type="CDD" id="cd02079">
    <property type="entry name" value="P-type_ATPase_HM"/>
    <property type="match status" value="1"/>
</dbReference>
<dbReference type="Pfam" id="PF00122">
    <property type="entry name" value="E1-E2_ATPase"/>
    <property type="match status" value="1"/>
</dbReference>
<comment type="catalytic activity">
    <reaction evidence="9">
        <text>Zn(2+)(in) + ATP + H2O = Zn(2+)(out) + ADP + phosphate + H(+)</text>
        <dbReference type="Rhea" id="RHEA:20621"/>
        <dbReference type="ChEBI" id="CHEBI:15377"/>
        <dbReference type="ChEBI" id="CHEBI:15378"/>
        <dbReference type="ChEBI" id="CHEBI:29105"/>
        <dbReference type="ChEBI" id="CHEBI:30616"/>
        <dbReference type="ChEBI" id="CHEBI:43474"/>
        <dbReference type="ChEBI" id="CHEBI:456216"/>
        <dbReference type="EC" id="7.2.2.12"/>
    </reaction>
</comment>
<dbReference type="InterPro" id="IPR023214">
    <property type="entry name" value="HAD_sf"/>
</dbReference>
<keyword evidence="10" id="KW-0547">Nucleotide-binding</keyword>
<feature type="transmembrane region" description="Helical" evidence="10">
    <location>
        <begin position="34"/>
        <end position="52"/>
    </location>
</feature>
<keyword evidence="7 10" id="KW-0472">Membrane</keyword>
<evidence type="ECO:0000256" key="10">
    <source>
        <dbReference type="RuleBase" id="RU362081"/>
    </source>
</evidence>
<keyword evidence="4 10" id="KW-0479">Metal-binding</keyword>
<dbReference type="SUPFAM" id="SSF56784">
    <property type="entry name" value="HAD-like"/>
    <property type="match status" value="1"/>
</dbReference>
<evidence type="ECO:0000256" key="8">
    <source>
        <dbReference type="ARBA" id="ARBA00039097"/>
    </source>
</evidence>
<comment type="subcellular location">
    <subcellularLocation>
        <location evidence="10">Cell membrane</location>
    </subcellularLocation>
    <subcellularLocation>
        <location evidence="1">Membrane</location>
    </subcellularLocation>
</comment>
<dbReference type="InterPro" id="IPR044492">
    <property type="entry name" value="P_typ_ATPase_HD_dom"/>
</dbReference>
<dbReference type="PROSITE" id="PS00154">
    <property type="entry name" value="ATPASE_E1_E2"/>
    <property type="match status" value="1"/>
</dbReference>
<dbReference type="EMBL" id="DVOG01000049">
    <property type="protein sequence ID" value="HIV03860.1"/>
    <property type="molecule type" value="Genomic_DNA"/>
</dbReference>
<reference evidence="12" key="2">
    <citation type="journal article" date="2021" name="PeerJ">
        <title>Extensive microbial diversity within the chicken gut microbiome revealed by metagenomics and culture.</title>
        <authorList>
            <person name="Gilroy R."/>
            <person name="Ravi A."/>
            <person name="Getino M."/>
            <person name="Pursley I."/>
            <person name="Horton D.L."/>
            <person name="Alikhan N.F."/>
            <person name="Baker D."/>
            <person name="Gharbi K."/>
            <person name="Hall N."/>
            <person name="Watson M."/>
            <person name="Adriaenssens E.M."/>
            <person name="Foster-Nyarko E."/>
            <person name="Jarju S."/>
            <person name="Secka A."/>
            <person name="Antonio M."/>
            <person name="Oren A."/>
            <person name="Chaudhuri R.R."/>
            <person name="La Ragione R."/>
            <person name="Hildebrand F."/>
            <person name="Pallen M.J."/>
        </authorList>
    </citation>
    <scope>NUCLEOTIDE SEQUENCE</scope>
    <source>
        <strain evidence="12">10669</strain>
    </source>
</reference>
<evidence type="ECO:0000256" key="2">
    <source>
        <dbReference type="ARBA" id="ARBA00006024"/>
    </source>
</evidence>
<feature type="transmembrane region" description="Helical" evidence="10">
    <location>
        <begin position="643"/>
        <end position="662"/>
    </location>
</feature>
<evidence type="ECO:0000256" key="7">
    <source>
        <dbReference type="ARBA" id="ARBA00023136"/>
    </source>
</evidence>
<dbReference type="EC" id="7.2.2.12" evidence="8"/>
<evidence type="ECO:0000259" key="11">
    <source>
        <dbReference type="Pfam" id="PF00122"/>
    </source>
</evidence>
<keyword evidence="10" id="KW-1003">Cell membrane</keyword>
<dbReference type="GO" id="GO:0016463">
    <property type="term" value="F:P-type zinc transporter activity"/>
    <property type="evidence" value="ECO:0007669"/>
    <property type="project" value="UniProtKB-EC"/>
</dbReference>
<proteinExistence type="inferred from homology"/>
<evidence type="ECO:0000256" key="6">
    <source>
        <dbReference type="ARBA" id="ARBA00022989"/>
    </source>
</evidence>
<dbReference type="GO" id="GO:0005886">
    <property type="term" value="C:plasma membrane"/>
    <property type="evidence" value="ECO:0007669"/>
    <property type="project" value="UniProtKB-SubCell"/>
</dbReference>
<keyword evidence="10" id="KW-0067">ATP-binding</keyword>
<dbReference type="Gene3D" id="3.40.1110.10">
    <property type="entry name" value="Calcium-transporting ATPase, cytoplasmic domain N"/>
    <property type="match status" value="1"/>
</dbReference>
<dbReference type="InterPro" id="IPR023298">
    <property type="entry name" value="ATPase_P-typ_TM_dom_sf"/>
</dbReference>
<dbReference type="SUPFAM" id="SSF81653">
    <property type="entry name" value="Calcium ATPase, transduction domain A"/>
    <property type="match status" value="1"/>
</dbReference>
<organism evidence="12 13">
    <name type="scientific">Candidatus Spyradosoma merdigallinarum</name>
    <dbReference type="NCBI Taxonomy" id="2840950"/>
    <lineage>
        <taxon>Bacteria</taxon>
        <taxon>Pseudomonadati</taxon>
        <taxon>Verrucomicrobiota</taxon>
        <taxon>Opitutia</taxon>
        <taxon>Opitutia incertae sedis</taxon>
        <taxon>Candidatus Spyradosoma</taxon>
    </lineage>
</organism>
<gene>
    <name evidence="12" type="ORF">IAC75_01770</name>
</gene>
<dbReference type="NCBIfam" id="TIGR01494">
    <property type="entry name" value="ATPase_P-type"/>
    <property type="match status" value="1"/>
</dbReference>
<feature type="domain" description="P-type ATPase A" evidence="11">
    <location>
        <begin position="158"/>
        <end position="258"/>
    </location>
</feature>
<comment type="similarity">
    <text evidence="2 10">Belongs to the cation transport ATPase (P-type) (TC 3.A.3) family. Type IB subfamily.</text>
</comment>
<accession>A0A9D1NJ70</accession>
<dbReference type="FunFam" id="2.70.150.10:FF:000002">
    <property type="entry name" value="Copper-transporting ATPase 1, putative"/>
    <property type="match status" value="1"/>
</dbReference>
<dbReference type="AlphaFoldDB" id="A0A9D1NJ70"/>
<evidence type="ECO:0000256" key="4">
    <source>
        <dbReference type="ARBA" id="ARBA00022723"/>
    </source>
</evidence>
<feature type="transmembrane region" description="Helical" evidence="10">
    <location>
        <begin position="310"/>
        <end position="334"/>
    </location>
</feature>
<evidence type="ECO:0000256" key="5">
    <source>
        <dbReference type="ARBA" id="ARBA00022967"/>
    </source>
</evidence>
<evidence type="ECO:0000313" key="13">
    <source>
        <dbReference type="Proteomes" id="UP000886812"/>
    </source>
</evidence>
<feature type="transmembrane region" description="Helical" evidence="10">
    <location>
        <begin position="64"/>
        <end position="80"/>
    </location>
</feature>
<keyword evidence="5" id="KW-1278">Translocase</keyword>
<feature type="transmembrane region" description="Helical" evidence="10">
    <location>
        <begin position="275"/>
        <end position="298"/>
    </location>
</feature>
<feature type="transmembrane region" description="Helical" evidence="10">
    <location>
        <begin position="92"/>
        <end position="110"/>
    </location>
</feature>
<dbReference type="Gene3D" id="2.70.150.10">
    <property type="entry name" value="Calcium-transporting ATPase, cytoplasmic transduction domain A"/>
    <property type="match status" value="1"/>
</dbReference>
<dbReference type="GO" id="GO:0016887">
    <property type="term" value="F:ATP hydrolysis activity"/>
    <property type="evidence" value="ECO:0007669"/>
    <property type="project" value="InterPro"/>
</dbReference>
<dbReference type="PANTHER" id="PTHR48085">
    <property type="entry name" value="CADMIUM/ZINC-TRANSPORTING ATPASE HMA2-RELATED"/>
    <property type="match status" value="1"/>
</dbReference>
<feature type="transmembrane region" description="Helical" evidence="10">
    <location>
        <begin position="616"/>
        <end position="637"/>
    </location>
</feature>
<evidence type="ECO:0000313" key="12">
    <source>
        <dbReference type="EMBL" id="HIV03860.1"/>
    </source>
</evidence>
<dbReference type="Proteomes" id="UP000886812">
    <property type="component" value="Unassembled WGS sequence"/>
</dbReference>
<dbReference type="InterPro" id="IPR027256">
    <property type="entry name" value="P-typ_ATPase_IB"/>
</dbReference>
<dbReference type="SFLD" id="SFLDG00002">
    <property type="entry name" value="C1.7:_P-type_atpase_like"/>
    <property type="match status" value="1"/>
</dbReference>
<dbReference type="NCBIfam" id="TIGR01511">
    <property type="entry name" value="ATPase-IB1_Cu"/>
    <property type="match status" value="1"/>
</dbReference>
<dbReference type="InterPro" id="IPR018303">
    <property type="entry name" value="ATPase_P-typ_P_site"/>
</dbReference>
<dbReference type="SFLD" id="SFLDF00027">
    <property type="entry name" value="p-type_atpase"/>
    <property type="match status" value="1"/>
</dbReference>
<evidence type="ECO:0000256" key="9">
    <source>
        <dbReference type="ARBA" id="ARBA00047308"/>
    </source>
</evidence>
<dbReference type="InterPro" id="IPR008250">
    <property type="entry name" value="ATPase_P-typ_transduc_dom_A_sf"/>
</dbReference>
<dbReference type="InterPro" id="IPR051014">
    <property type="entry name" value="Cation_Transport_ATPase_IB"/>
</dbReference>
<dbReference type="InterPro" id="IPR036412">
    <property type="entry name" value="HAD-like_sf"/>
</dbReference>
<dbReference type="SFLD" id="SFLDS00003">
    <property type="entry name" value="Haloacid_Dehalogenase"/>
    <property type="match status" value="1"/>
</dbReference>
<dbReference type="InterPro" id="IPR023299">
    <property type="entry name" value="ATPase_P-typ_cyto_dom_N"/>
</dbReference>
<name>A0A9D1NJ70_9BACT</name>
<reference evidence="12" key="1">
    <citation type="submission" date="2020-10" db="EMBL/GenBank/DDBJ databases">
        <authorList>
            <person name="Gilroy R."/>
        </authorList>
    </citation>
    <scope>NUCLEOTIDE SEQUENCE</scope>
    <source>
        <strain evidence="12">10669</strain>
    </source>
</reference>
<keyword evidence="3 10" id="KW-0812">Transmembrane</keyword>
<dbReference type="GO" id="GO:0046872">
    <property type="term" value="F:metal ion binding"/>
    <property type="evidence" value="ECO:0007669"/>
    <property type="project" value="UniProtKB-KW"/>
</dbReference>
<protein>
    <recommendedName>
        <fullName evidence="8">P-type Zn(2+) transporter</fullName>
        <ecNumber evidence="8">7.2.2.12</ecNumber>
    </recommendedName>
</protein>
<dbReference type="SUPFAM" id="SSF81665">
    <property type="entry name" value="Calcium ATPase, transmembrane domain M"/>
    <property type="match status" value="1"/>
</dbReference>
<comment type="caution">
    <text evidence="12">The sequence shown here is derived from an EMBL/GenBank/DDBJ whole genome shotgun (WGS) entry which is preliminary data.</text>
</comment>
<dbReference type="Pfam" id="PF00702">
    <property type="entry name" value="Hydrolase"/>
    <property type="match status" value="1"/>
</dbReference>
<dbReference type="GO" id="GO:0005524">
    <property type="term" value="F:ATP binding"/>
    <property type="evidence" value="ECO:0007669"/>
    <property type="project" value="UniProtKB-UniRule"/>
</dbReference>
<dbReference type="NCBIfam" id="TIGR01525">
    <property type="entry name" value="ATPase-IB_hvy"/>
    <property type="match status" value="1"/>
</dbReference>
<dbReference type="InterPro" id="IPR001757">
    <property type="entry name" value="P_typ_ATPase"/>
</dbReference>
<sequence length="670" mass="69999">MSCPNCERIKAAAQASACGCCAAKEKAANRRERAFLAVSLASLIAGFAISRSELHFPGFPLTDPSWIAVVLCGAPILNAARRALFRDKKITSSLLISVAILAAIALQIFVSFGGNADGAHDSYIFAAGEIAFLMALGEMLEAWTVKKSRKGIESLMKLAPKLAERKTADGGTETVPAEKLARGDVVFVRPNDMIPADGEIIAGESSVNQASLTGESVPVDKFVGDAVLAGTWNQSGALTIRVSKPNAENTISRLIRLVREAEAKKAPIQRIADRWAARIVPAAIVCAILVAAFARFVLETDFLTALIRGVTILVVFCPCAFALATPTAIAAGVGNAARRGILVKSGDALEKLASVDSVAFDKTGTLTRAELKIEATHSVGRLSEREMLALAAAAERRSQHPIARAIVAAAQGISLPDARNISAKTGVGVSCDVGDEEILICSFAALAKEKIAVPAAAEKFARERRERGETLVCLVADSSLEGIFSLSDTLRDGARPTLEKLKAAGVGTIMLTGDNAAAAKRIGASVGADEVFSELLPEDKAAKISELRRNGRRVLMVGDGVNDAPALASADCSAAMGALGSELAVETADVAILNDNVALVPGLLKFSKAVLTTIRVNFGISLAINFTSVVLSAAGVLDPVSGAIVHNASSLIVVSHSALLMFRKKDFETV</sequence>
<evidence type="ECO:0000256" key="3">
    <source>
        <dbReference type="ARBA" id="ARBA00022692"/>
    </source>
</evidence>
<dbReference type="PANTHER" id="PTHR48085:SF5">
    <property type="entry name" value="CADMIUM_ZINC-TRANSPORTING ATPASE HMA4-RELATED"/>
    <property type="match status" value="1"/>
</dbReference>
<evidence type="ECO:0000256" key="1">
    <source>
        <dbReference type="ARBA" id="ARBA00004370"/>
    </source>
</evidence>